<evidence type="ECO:0000256" key="6">
    <source>
        <dbReference type="ARBA" id="ARBA00023136"/>
    </source>
</evidence>
<feature type="transmembrane region" description="Helical" evidence="11">
    <location>
        <begin position="103"/>
        <end position="127"/>
    </location>
</feature>
<dbReference type="GO" id="GO:0004983">
    <property type="term" value="F:neuropeptide Y receptor activity"/>
    <property type="evidence" value="ECO:0007669"/>
    <property type="project" value="InterPro"/>
</dbReference>
<evidence type="ECO:0000256" key="11">
    <source>
        <dbReference type="SAM" id="Phobius"/>
    </source>
</evidence>
<evidence type="ECO:0000256" key="2">
    <source>
        <dbReference type="ARBA" id="ARBA00010663"/>
    </source>
</evidence>
<dbReference type="SMART" id="SM01381">
    <property type="entry name" value="7TM_GPCR_Srsx"/>
    <property type="match status" value="1"/>
</dbReference>
<name>A0A210R4L8_MIZYE</name>
<evidence type="ECO:0000256" key="1">
    <source>
        <dbReference type="ARBA" id="ARBA00004141"/>
    </source>
</evidence>
<evidence type="ECO:0000256" key="8">
    <source>
        <dbReference type="ARBA" id="ARBA00023224"/>
    </source>
</evidence>
<comment type="similarity">
    <text evidence="2 9">Belongs to the G-protein coupled receptor 1 family.</text>
</comment>
<feature type="transmembrane region" description="Helical" evidence="11">
    <location>
        <begin position="139"/>
        <end position="158"/>
    </location>
</feature>
<evidence type="ECO:0000256" key="7">
    <source>
        <dbReference type="ARBA" id="ARBA00023170"/>
    </source>
</evidence>
<dbReference type="PROSITE" id="PS50262">
    <property type="entry name" value="G_PROTEIN_RECEP_F1_2"/>
    <property type="match status" value="1"/>
</dbReference>
<keyword evidence="5 9" id="KW-0297">G-protein coupled receptor</keyword>
<dbReference type="EMBL" id="NEDP02000408">
    <property type="protein sequence ID" value="OWF55977.1"/>
    <property type="molecule type" value="Genomic_DNA"/>
</dbReference>
<dbReference type="InterPro" id="IPR017452">
    <property type="entry name" value="GPCR_Rhodpsn_7TM"/>
</dbReference>
<reference evidence="13 14" key="1">
    <citation type="journal article" date="2017" name="Nat. Ecol. Evol.">
        <title>Scallop genome provides insights into evolution of bilaterian karyotype and development.</title>
        <authorList>
            <person name="Wang S."/>
            <person name="Zhang J."/>
            <person name="Jiao W."/>
            <person name="Li J."/>
            <person name="Xun X."/>
            <person name="Sun Y."/>
            <person name="Guo X."/>
            <person name="Huan P."/>
            <person name="Dong B."/>
            <person name="Zhang L."/>
            <person name="Hu X."/>
            <person name="Sun X."/>
            <person name="Wang J."/>
            <person name="Zhao C."/>
            <person name="Wang Y."/>
            <person name="Wang D."/>
            <person name="Huang X."/>
            <person name="Wang R."/>
            <person name="Lv J."/>
            <person name="Li Y."/>
            <person name="Zhang Z."/>
            <person name="Liu B."/>
            <person name="Lu W."/>
            <person name="Hui Y."/>
            <person name="Liang J."/>
            <person name="Zhou Z."/>
            <person name="Hou R."/>
            <person name="Li X."/>
            <person name="Liu Y."/>
            <person name="Li H."/>
            <person name="Ning X."/>
            <person name="Lin Y."/>
            <person name="Zhao L."/>
            <person name="Xing Q."/>
            <person name="Dou J."/>
            <person name="Li Y."/>
            <person name="Mao J."/>
            <person name="Guo H."/>
            <person name="Dou H."/>
            <person name="Li T."/>
            <person name="Mu C."/>
            <person name="Jiang W."/>
            <person name="Fu Q."/>
            <person name="Fu X."/>
            <person name="Miao Y."/>
            <person name="Liu J."/>
            <person name="Yu Q."/>
            <person name="Li R."/>
            <person name="Liao H."/>
            <person name="Li X."/>
            <person name="Kong Y."/>
            <person name="Jiang Z."/>
            <person name="Chourrout D."/>
            <person name="Li R."/>
            <person name="Bao Z."/>
        </authorList>
    </citation>
    <scope>NUCLEOTIDE SEQUENCE [LARGE SCALE GENOMIC DNA]</scope>
    <source>
        <strain evidence="13 14">PY_sf001</strain>
    </source>
</reference>
<dbReference type="PROSITE" id="PS00237">
    <property type="entry name" value="G_PROTEIN_RECEP_F1_1"/>
    <property type="match status" value="1"/>
</dbReference>
<organism evidence="13 14">
    <name type="scientific">Mizuhopecten yessoensis</name>
    <name type="common">Japanese scallop</name>
    <name type="synonym">Patinopecten yessoensis</name>
    <dbReference type="NCBI Taxonomy" id="6573"/>
    <lineage>
        <taxon>Eukaryota</taxon>
        <taxon>Metazoa</taxon>
        <taxon>Spiralia</taxon>
        <taxon>Lophotrochozoa</taxon>
        <taxon>Mollusca</taxon>
        <taxon>Bivalvia</taxon>
        <taxon>Autobranchia</taxon>
        <taxon>Pteriomorphia</taxon>
        <taxon>Pectinida</taxon>
        <taxon>Pectinoidea</taxon>
        <taxon>Pectinidae</taxon>
        <taxon>Mizuhopecten</taxon>
    </lineage>
</organism>
<dbReference type="SUPFAM" id="SSF81321">
    <property type="entry name" value="Family A G protein-coupled receptor-like"/>
    <property type="match status" value="1"/>
</dbReference>
<dbReference type="Proteomes" id="UP000242188">
    <property type="component" value="Unassembled WGS sequence"/>
</dbReference>
<keyword evidence="6 11" id="KW-0472">Membrane</keyword>
<evidence type="ECO:0000256" key="10">
    <source>
        <dbReference type="SAM" id="MobiDB-lite"/>
    </source>
</evidence>
<feature type="compositionally biased region" description="Basic and acidic residues" evidence="10">
    <location>
        <begin position="434"/>
        <end position="443"/>
    </location>
</feature>
<evidence type="ECO:0000256" key="3">
    <source>
        <dbReference type="ARBA" id="ARBA00022692"/>
    </source>
</evidence>
<dbReference type="PANTHER" id="PTHR45695">
    <property type="entry name" value="LEUCOKININ RECEPTOR-RELATED"/>
    <property type="match status" value="1"/>
</dbReference>
<dbReference type="GO" id="GO:0005886">
    <property type="term" value="C:plasma membrane"/>
    <property type="evidence" value="ECO:0007669"/>
    <property type="project" value="TreeGrafter"/>
</dbReference>
<keyword evidence="8 9" id="KW-0807">Transducer</keyword>
<evidence type="ECO:0000256" key="5">
    <source>
        <dbReference type="ARBA" id="ARBA00023040"/>
    </source>
</evidence>
<dbReference type="STRING" id="6573.A0A210R4L8"/>
<comment type="subcellular location">
    <subcellularLocation>
        <location evidence="1">Membrane</location>
        <topology evidence="1">Multi-pass membrane protein</topology>
    </subcellularLocation>
</comment>
<keyword evidence="3 9" id="KW-0812">Transmembrane</keyword>
<dbReference type="AlphaFoldDB" id="A0A210R4L8"/>
<evidence type="ECO:0000313" key="14">
    <source>
        <dbReference type="Proteomes" id="UP000242188"/>
    </source>
</evidence>
<feature type="transmembrane region" description="Helical" evidence="11">
    <location>
        <begin position="178"/>
        <end position="198"/>
    </location>
</feature>
<dbReference type="PRINTS" id="PR01012">
    <property type="entry name" value="NRPEPTIDEYR"/>
</dbReference>
<dbReference type="Pfam" id="PF00001">
    <property type="entry name" value="7tm_1"/>
    <property type="match status" value="1"/>
</dbReference>
<protein>
    <submittedName>
        <fullName evidence="13">Pyroglutamylated RFamide peptide receptor</fullName>
    </submittedName>
</protein>
<proteinExistence type="inferred from homology"/>
<gene>
    <name evidence="13" type="ORF">KP79_PYT06553</name>
</gene>
<keyword evidence="4 11" id="KW-1133">Transmembrane helix</keyword>
<evidence type="ECO:0000256" key="9">
    <source>
        <dbReference type="RuleBase" id="RU000688"/>
    </source>
</evidence>
<evidence type="ECO:0000313" key="13">
    <source>
        <dbReference type="EMBL" id="OWF55977.1"/>
    </source>
</evidence>
<comment type="caution">
    <text evidence="13">The sequence shown here is derived from an EMBL/GenBank/DDBJ whole genome shotgun (WGS) entry which is preliminary data.</text>
</comment>
<sequence length="443" mass="49984">MYSSTTLVSPTPSTPFGISGNVTSQTGFNASPNHNSTISSPGLNLSSPGLNSSSSIFDDVESLCCNPTTSSLFPNFCEKLMLVVFSDWDMYLASFELDESPKIVLAVLYGVIVFTSLVGNSLVLLTFAFNRHMRSTTNVFIMSLAVSDLLYTLTAAPFDITVTFTTFWQSGSFSCKMVPFMNSLSVSCSSMTLCCIAFDRFYAIVYPFKGKIFQSPMKAFALLLFVWVLSVATSLPNAQQYELVPYRSRCDTKYLCMQPLVNGVAGEVLQTWLSFTLLFLLPLLVMSVLYGIIIHRLWIKRPIGSSVQPSESNQLRIKKKAIKMLLVVVFLYVICWLPLQCFSIIIQKSDVRPTQSIRQLRKFLQCLAVSSCCYNPVIYTLMNEKFRRNFLNVIMCRTKVFPQITNSKVENLRRQHNKRRILPRHPNTLLAEPPSRDTLETRL</sequence>
<dbReference type="PRINTS" id="PR00237">
    <property type="entry name" value="GPCRRHODOPSN"/>
</dbReference>
<accession>A0A210R4L8</accession>
<dbReference type="InterPro" id="IPR000276">
    <property type="entry name" value="GPCR_Rhodpsn"/>
</dbReference>
<dbReference type="PANTHER" id="PTHR45695:SF22">
    <property type="entry name" value="G-PROTEIN COUPLED RECEPTORS FAMILY 1 PROFILE DOMAIN-CONTAINING PROTEIN"/>
    <property type="match status" value="1"/>
</dbReference>
<dbReference type="OrthoDB" id="9979846at2759"/>
<feature type="transmembrane region" description="Helical" evidence="11">
    <location>
        <begin position="324"/>
        <end position="346"/>
    </location>
</feature>
<keyword evidence="7 9" id="KW-0675">Receptor</keyword>
<keyword evidence="14" id="KW-1185">Reference proteome</keyword>
<feature type="transmembrane region" description="Helical" evidence="11">
    <location>
        <begin position="219"/>
        <end position="238"/>
    </location>
</feature>
<feature type="transmembrane region" description="Helical" evidence="11">
    <location>
        <begin position="272"/>
        <end position="293"/>
    </location>
</feature>
<feature type="domain" description="G-protein coupled receptors family 1 profile" evidence="12">
    <location>
        <begin position="119"/>
        <end position="379"/>
    </location>
</feature>
<evidence type="ECO:0000259" key="12">
    <source>
        <dbReference type="PROSITE" id="PS50262"/>
    </source>
</evidence>
<feature type="region of interest" description="Disordered" evidence="10">
    <location>
        <begin position="423"/>
        <end position="443"/>
    </location>
</feature>
<dbReference type="Gene3D" id="1.20.1070.10">
    <property type="entry name" value="Rhodopsin 7-helix transmembrane proteins"/>
    <property type="match status" value="1"/>
</dbReference>
<dbReference type="InterPro" id="IPR000611">
    <property type="entry name" value="NPY_rcpt"/>
</dbReference>
<evidence type="ECO:0000256" key="4">
    <source>
        <dbReference type="ARBA" id="ARBA00022989"/>
    </source>
</evidence>